<dbReference type="CDD" id="cd01557">
    <property type="entry name" value="BCAT_beta_family"/>
    <property type="match status" value="1"/>
</dbReference>
<evidence type="ECO:0000256" key="5">
    <source>
        <dbReference type="ARBA" id="ARBA00022679"/>
    </source>
</evidence>
<dbReference type="FunFam" id="3.30.470.10:FF:000002">
    <property type="entry name" value="Branched-chain-amino-acid aminotransferase"/>
    <property type="match status" value="1"/>
</dbReference>
<keyword evidence="5 11" id="KW-0808">Transferase</keyword>
<evidence type="ECO:0000256" key="10">
    <source>
        <dbReference type="RuleBase" id="RU004516"/>
    </source>
</evidence>
<dbReference type="InterPro" id="IPR001544">
    <property type="entry name" value="Aminotrans_IV"/>
</dbReference>
<dbReference type="SUPFAM" id="SSF56752">
    <property type="entry name" value="D-aminoacid aminotransferase-like PLP-dependent enzymes"/>
    <property type="match status" value="1"/>
</dbReference>
<dbReference type="EC" id="2.6.1.42" evidence="11"/>
<evidence type="ECO:0000256" key="11">
    <source>
        <dbReference type="RuleBase" id="RU004517"/>
    </source>
</evidence>
<dbReference type="InterPro" id="IPR018300">
    <property type="entry name" value="Aminotrans_IV_CS"/>
</dbReference>
<evidence type="ECO:0000313" key="12">
    <source>
        <dbReference type="EMBL" id="CAD8446950.1"/>
    </source>
</evidence>
<comment type="cofactor">
    <cofactor evidence="1 10">
        <name>pyridoxal 5'-phosphate</name>
        <dbReference type="ChEBI" id="CHEBI:597326"/>
    </cofactor>
</comment>
<dbReference type="InterPro" id="IPR043132">
    <property type="entry name" value="BCAT-like_C"/>
</dbReference>
<dbReference type="InterPro" id="IPR043131">
    <property type="entry name" value="BCAT-like_N"/>
</dbReference>
<dbReference type="AlphaFoldDB" id="A0A7S0DB01"/>
<protein>
    <recommendedName>
        <fullName evidence="11">Branched-chain-amino-acid aminotransferase</fullName>
        <ecNumber evidence="11">2.6.1.42</ecNumber>
    </recommendedName>
</protein>
<dbReference type="PANTHER" id="PTHR11825">
    <property type="entry name" value="SUBGROUP IIII AMINOTRANSFERASE"/>
    <property type="match status" value="1"/>
</dbReference>
<dbReference type="Gene3D" id="3.30.470.10">
    <property type="match status" value="1"/>
</dbReference>
<dbReference type="GO" id="GO:0004084">
    <property type="term" value="F:branched-chain-amino-acid transaminase activity"/>
    <property type="evidence" value="ECO:0007669"/>
    <property type="project" value="UniProtKB-EC"/>
</dbReference>
<dbReference type="EMBL" id="HBEN01011801">
    <property type="protein sequence ID" value="CAD8446950.1"/>
    <property type="molecule type" value="Transcribed_RNA"/>
</dbReference>
<dbReference type="GO" id="GO:0008652">
    <property type="term" value="P:amino acid biosynthetic process"/>
    <property type="evidence" value="ECO:0007669"/>
    <property type="project" value="UniProtKB-KW"/>
</dbReference>
<comment type="similarity">
    <text evidence="2 9">Belongs to the class-IV pyridoxal-phosphate-dependent aminotransferase family.</text>
</comment>
<evidence type="ECO:0000256" key="1">
    <source>
        <dbReference type="ARBA" id="ARBA00001933"/>
    </source>
</evidence>
<evidence type="ECO:0000256" key="2">
    <source>
        <dbReference type="ARBA" id="ARBA00009320"/>
    </source>
</evidence>
<dbReference type="InterPro" id="IPR005786">
    <property type="entry name" value="B_amino_transII"/>
</dbReference>
<dbReference type="PANTHER" id="PTHR11825:SF44">
    <property type="entry name" value="BRANCHED-CHAIN-AMINO-ACID AMINOTRANSFERASE"/>
    <property type="match status" value="1"/>
</dbReference>
<proteinExistence type="inferred from homology"/>
<evidence type="ECO:0000256" key="9">
    <source>
        <dbReference type="RuleBase" id="RU004106"/>
    </source>
</evidence>
<evidence type="ECO:0000256" key="7">
    <source>
        <dbReference type="ARBA" id="ARBA00023304"/>
    </source>
</evidence>
<keyword evidence="6 10" id="KW-0663">Pyridoxal phosphate</keyword>
<dbReference type="Pfam" id="PF01063">
    <property type="entry name" value="Aminotran_4"/>
    <property type="match status" value="1"/>
</dbReference>
<dbReference type="PIRSF" id="PIRSF006468">
    <property type="entry name" value="BCAT1"/>
    <property type="match status" value="1"/>
</dbReference>
<sequence>MAPPPSGPLADIDSKQLQVQRTRRPLPKCPDEQLGFGKVITDHMLKVQWRSGKGWAAPQIVPSGPVGLHPFAHVFHYAIECYEGMKAYVDDEGETRLFRPDMNMKRFNDSAARLCLPAFDGDELLECIKELLRVDKEWIPHKRGYSMYLRPVIFSTTPWLGLTQCSEAMILVLMSPVGPYFKSGFVPIKLAVDAKYIRAWPGGTGDIKYGGNYGSTVISQKEAASGGASQSLYVYDVDEFITEAGTMNVFFLWTNTEGVKELVTPTLEDGTILPGVTRRSVLDLAAEWNECAVTEKLLPFREVAAAFERNEIHEVFGTGTAAVIQPIGFIKYREKTYEVPQSAFEPGSFQLRLTNELYGIQYGKIPHPWSVVV</sequence>
<comment type="catalytic activity">
    <reaction evidence="11">
        <text>L-isoleucine + 2-oxoglutarate = (S)-3-methyl-2-oxopentanoate + L-glutamate</text>
        <dbReference type="Rhea" id="RHEA:24801"/>
        <dbReference type="ChEBI" id="CHEBI:16810"/>
        <dbReference type="ChEBI" id="CHEBI:29985"/>
        <dbReference type="ChEBI" id="CHEBI:35146"/>
        <dbReference type="ChEBI" id="CHEBI:58045"/>
        <dbReference type="EC" id="2.6.1.42"/>
    </reaction>
</comment>
<comment type="catalytic activity">
    <reaction evidence="11">
        <text>L-leucine + 2-oxoglutarate = 4-methyl-2-oxopentanoate + L-glutamate</text>
        <dbReference type="Rhea" id="RHEA:18321"/>
        <dbReference type="ChEBI" id="CHEBI:16810"/>
        <dbReference type="ChEBI" id="CHEBI:17865"/>
        <dbReference type="ChEBI" id="CHEBI:29985"/>
        <dbReference type="ChEBI" id="CHEBI:57427"/>
        <dbReference type="EC" id="2.6.1.42"/>
    </reaction>
</comment>
<name>A0A7S0DB01_MICPS</name>
<dbReference type="InterPro" id="IPR036038">
    <property type="entry name" value="Aminotransferase-like"/>
</dbReference>
<keyword evidence="7 11" id="KW-0100">Branched-chain amino acid biosynthesis</keyword>
<dbReference type="Gene3D" id="3.20.10.10">
    <property type="entry name" value="D-amino Acid Aminotransferase, subunit A, domain 2"/>
    <property type="match status" value="1"/>
</dbReference>
<organism evidence="12">
    <name type="scientific">Micromonas pusilla</name>
    <name type="common">Picoplanktonic green alga</name>
    <name type="synonym">Chromulina pusilla</name>
    <dbReference type="NCBI Taxonomy" id="38833"/>
    <lineage>
        <taxon>Eukaryota</taxon>
        <taxon>Viridiplantae</taxon>
        <taxon>Chlorophyta</taxon>
        <taxon>Mamiellophyceae</taxon>
        <taxon>Mamiellales</taxon>
        <taxon>Mamiellaceae</taxon>
        <taxon>Micromonas</taxon>
    </lineage>
</organism>
<comment type="catalytic activity">
    <reaction evidence="11">
        <text>L-valine + 2-oxoglutarate = 3-methyl-2-oxobutanoate + L-glutamate</text>
        <dbReference type="Rhea" id="RHEA:24813"/>
        <dbReference type="ChEBI" id="CHEBI:11851"/>
        <dbReference type="ChEBI" id="CHEBI:16810"/>
        <dbReference type="ChEBI" id="CHEBI:29985"/>
        <dbReference type="ChEBI" id="CHEBI:57762"/>
        <dbReference type="EC" id="2.6.1.42"/>
    </reaction>
</comment>
<dbReference type="NCBIfam" id="TIGR01123">
    <property type="entry name" value="ilvE_II"/>
    <property type="match status" value="1"/>
</dbReference>
<evidence type="ECO:0000256" key="6">
    <source>
        <dbReference type="ARBA" id="ARBA00022898"/>
    </source>
</evidence>
<dbReference type="NCBIfam" id="NF009897">
    <property type="entry name" value="PRK13357.1"/>
    <property type="match status" value="1"/>
</dbReference>
<dbReference type="GO" id="GO:0009082">
    <property type="term" value="P:branched-chain amino acid biosynthetic process"/>
    <property type="evidence" value="ECO:0007669"/>
    <property type="project" value="UniProtKB-KW"/>
</dbReference>
<reference evidence="12" key="1">
    <citation type="submission" date="2021-01" db="EMBL/GenBank/DDBJ databases">
        <authorList>
            <person name="Corre E."/>
            <person name="Pelletier E."/>
            <person name="Niang G."/>
            <person name="Scheremetjew M."/>
            <person name="Finn R."/>
            <person name="Kale V."/>
            <person name="Holt S."/>
            <person name="Cochrane G."/>
            <person name="Meng A."/>
            <person name="Brown T."/>
            <person name="Cohen L."/>
        </authorList>
    </citation>
    <scope>NUCLEOTIDE SEQUENCE</scope>
    <source>
        <strain evidence="12">CCAC1681</strain>
    </source>
</reference>
<keyword evidence="4 11" id="KW-0028">Amino-acid biosynthesis</keyword>
<dbReference type="InterPro" id="IPR033939">
    <property type="entry name" value="BCAT_family"/>
</dbReference>
<evidence type="ECO:0000256" key="4">
    <source>
        <dbReference type="ARBA" id="ARBA00022605"/>
    </source>
</evidence>
<gene>
    <name evidence="12" type="ORF">MSP1401_LOCUS9803</name>
</gene>
<evidence type="ECO:0000256" key="8">
    <source>
        <dbReference type="PIRSR" id="PIRSR006468-1"/>
    </source>
</evidence>
<evidence type="ECO:0000256" key="3">
    <source>
        <dbReference type="ARBA" id="ARBA00022576"/>
    </source>
</evidence>
<dbReference type="PROSITE" id="PS00770">
    <property type="entry name" value="AA_TRANSFER_CLASS_4"/>
    <property type="match status" value="1"/>
</dbReference>
<keyword evidence="3 11" id="KW-0032">Aminotransferase</keyword>
<feature type="modified residue" description="N6-(pyridoxal phosphate)lysine" evidence="8">
    <location>
        <position position="208"/>
    </location>
</feature>
<accession>A0A7S0DB01</accession>